<feature type="compositionally biased region" description="Polar residues" evidence="1">
    <location>
        <begin position="14"/>
        <end position="23"/>
    </location>
</feature>
<dbReference type="EMBL" id="MLFK01000001">
    <property type="protein sequence ID" value="OIV43901.1"/>
    <property type="molecule type" value="Genomic_DNA"/>
</dbReference>
<comment type="caution">
    <text evidence="2">The sequence shown here is derived from an EMBL/GenBank/DDBJ whole genome shotgun (WGS) entry which is preliminary data.</text>
</comment>
<name>A0A1J7BZ60_FLAJO</name>
<feature type="region of interest" description="Disordered" evidence="1">
    <location>
        <begin position="1"/>
        <end position="23"/>
    </location>
</feature>
<dbReference type="AlphaFoldDB" id="A0A1J7BZ60"/>
<keyword evidence="3" id="KW-1185">Reference proteome</keyword>
<evidence type="ECO:0000256" key="1">
    <source>
        <dbReference type="SAM" id="MobiDB-lite"/>
    </source>
</evidence>
<gene>
    <name evidence="2" type="ORF">BKM63_01495</name>
</gene>
<dbReference type="Proteomes" id="UP000182826">
    <property type="component" value="Unassembled WGS sequence"/>
</dbReference>
<organism evidence="2 3">
    <name type="scientific">Flavobacterium johnsoniae</name>
    <name type="common">Cytophaga johnsonae</name>
    <dbReference type="NCBI Taxonomy" id="986"/>
    <lineage>
        <taxon>Bacteria</taxon>
        <taxon>Pseudomonadati</taxon>
        <taxon>Bacteroidota</taxon>
        <taxon>Flavobacteriia</taxon>
        <taxon>Flavobacteriales</taxon>
        <taxon>Flavobacteriaceae</taxon>
        <taxon>Flavobacterium</taxon>
    </lineage>
</organism>
<accession>A0A1J7BZ60</accession>
<evidence type="ECO:0000313" key="3">
    <source>
        <dbReference type="Proteomes" id="UP000182826"/>
    </source>
</evidence>
<sequence>MILQTGGSAFGEISTRSNSNWSAKRSASAILKTPGSMFSPTRRTSGTRIRLFILCASFFSTRG</sequence>
<proteinExistence type="predicted"/>
<evidence type="ECO:0000313" key="2">
    <source>
        <dbReference type="EMBL" id="OIV43901.1"/>
    </source>
</evidence>
<reference evidence="2 3" key="1">
    <citation type="submission" date="2016-10" db="EMBL/GenBank/DDBJ databases">
        <title>Draft Genome Sequence of Rhizobacteria Flavobacterium johnsoniae CI04.</title>
        <authorList>
            <person name="Bravo J.I."/>
            <person name="Lozano G.L."/>
            <person name="Handelsman J."/>
        </authorList>
    </citation>
    <scope>NUCLEOTIDE SEQUENCE [LARGE SCALE GENOMIC DNA]</scope>
    <source>
        <strain evidence="2 3">CI04</strain>
    </source>
</reference>
<protein>
    <submittedName>
        <fullName evidence="2">Uncharacterized protein</fullName>
    </submittedName>
</protein>